<accession>A0A6J4PVV2</accession>
<name>A0A6J4PVV2_9CYAN</name>
<protein>
    <submittedName>
        <fullName evidence="1">Uncharacterized protein</fullName>
    </submittedName>
</protein>
<dbReference type="AlphaFoldDB" id="A0A6J4PVV2"/>
<dbReference type="EMBL" id="CADCTY010002407">
    <property type="protein sequence ID" value="CAA9421117.1"/>
    <property type="molecule type" value="Genomic_DNA"/>
</dbReference>
<feature type="non-terminal residue" evidence="1">
    <location>
        <position position="1"/>
    </location>
</feature>
<gene>
    <name evidence="1" type="ORF">AVDCRST_MAG94-6996</name>
</gene>
<organism evidence="1">
    <name type="scientific">uncultured Leptolyngbya sp</name>
    <dbReference type="NCBI Taxonomy" id="332963"/>
    <lineage>
        <taxon>Bacteria</taxon>
        <taxon>Bacillati</taxon>
        <taxon>Cyanobacteriota</taxon>
        <taxon>Cyanophyceae</taxon>
        <taxon>Leptolyngbyales</taxon>
        <taxon>Leptolyngbyaceae</taxon>
        <taxon>Leptolyngbya group</taxon>
        <taxon>Leptolyngbya</taxon>
        <taxon>environmental samples</taxon>
    </lineage>
</organism>
<proteinExistence type="predicted"/>
<feature type="non-terminal residue" evidence="1">
    <location>
        <position position="37"/>
    </location>
</feature>
<sequence length="37" mass="3913">WPGAVWGQFGALKTPSSLFGHSMATITVACMRTSTTL</sequence>
<reference evidence="1" key="1">
    <citation type="submission" date="2020-02" db="EMBL/GenBank/DDBJ databases">
        <authorList>
            <person name="Meier V. D."/>
        </authorList>
    </citation>
    <scope>NUCLEOTIDE SEQUENCE</scope>
    <source>
        <strain evidence="1">AVDCRST_MAG94</strain>
    </source>
</reference>
<evidence type="ECO:0000313" key="1">
    <source>
        <dbReference type="EMBL" id="CAA9421117.1"/>
    </source>
</evidence>